<keyword evidence="3" id="KW-0859">Xylose metabolism</keyword>
<reference evidence="5 6" key="1">
    <citation type="submission" date="2022-12" db="EMBL/GenBank/DDBJ databases">
        <title>Draft genome sequence of Paenibacillus sp. dW9.</title>
        <authorList>
            <person name="Choi E.-W."/>
            <person name="Kim D.-U."/>
        </authorList>
    </citation>
    <scope>NUCLEOTIDE SEQUENCE [LARGE SCALE GENOMIC DNA]</scope>
    <source>
        <strain evidence="6">dW9</strain>
    </source>
</reference>
<dbReference type="SUPFAM" id="SSF46785">
    <property type="entry name" value="Winged helix' DNA-binding domain"/>
    <property type="match status" value="1"/>
</dbReference>
<accession>A0ABT4Q8U7</accession>
<comment type="similarity">
    <text evidence="2">Belongs to the ROK (NagC/XylR) family.</text>
</comment>
<evidence type="ECO:0000313" key="6">
    <source>
        <dbReference type="Proteomes" id="UP001527882"/>
    </source>
</evidence>
<evidence type="ECO:0000259" key="4">
    <source>
        <dbReference type="Pfam" id="PF01047"/>
    </source>
</evidence>
<dbReference type="Proteomes" id="UP001527882">
    <property type="component" value="Unassembled WGS sequence"/>
</dbReference>
<comment type="caution">
    <text evidence="5">The sequence shown here is derived from an EMBL/GenBank/DDBJ whole genome shotgun (WGS) entry which is preliminary data.</text>
</comment>
<comment type="function">
    <text evidence="1">Transcriptional repressor of xylose-utilizing enzymes.</text>
</comment>
<protein>
    <submittedName>
        <fullName evidence="5">ROK family transcriptional regulator</fullName>
    </submittedName>
</protein>
<dbReference type="InterPro" id="IPR043129">
    <property type="entry name" value="ATPase_NBD"/>
</dbReference>
<dbReference type="InterPro" id="IPR036388">
    <property type="entry name" value="WH-like_DNA-bd_sf"/>
</dbReference>
<organism evidence="5 6">
    <name type="scientific">Paenibacillus gyeongsangnamensis</name>
    <dbReference type="NCBI Taxonomy" id="3388067"/>
    <lineage>
        <taxon>Bacteria</taxon>
        <taxon>Bacillati</taxon>
        <taxon>Bacillota</taxon>
        <taxon>Bacilli</taxon>
        <taxon>Bacillales</taxon>
        <taxon>Paenibacillaceae</taxon>
        <taxon>Paenibacillus</taxon>
    </lineage>
</organism>
<evidence type="ECO:0000256" key="2">
    <source>
        <dbReference type="ARBA" id="ARBA00006479"/>
    </source>
</evidence>
<feature type="domain" description="HTH marR-type" evidence="4">
    <location>
        <begin position="17"/>
        <end position="59"/>
    </location>
</feature>
<evidence type="ECO:0000256" key="1">
    <source>
        <dbReference type="ARBA" id="ARBA00002486"/>
    </source>
</evidence>
<dbReference type="InterPro" id="IPR036390">
    <property type="entry name" value="WH_DNA-bd_sf"/>
</dbReference>
<sequence>MMTTKMNIELVKKFNKTSILRTIRDKEPISRSEISELMNLARPSVSDIVTELIQEGWVRELNSIKGGRGRRPIPLEINPDGKFIIGVELGVRRVEMILCNLHANILASHEFEFDNNQVTFILEQICSGVEDLIMKSGVPFNKILGIGIAMHGVVDPVRGVSILAPNLGWRDVSIAKEIQEKTKLMTIVENDCMCSALAESWFGLGKASENFVTLLVNYGIGSSFFLDGKIYRGMNNASGRVGHVTVSEEGPKCVCGNYGCLEAMASETAIVSMAVKRLRIGEDSILHRHLEHGLRIQHIYQGANLGDPLSLDVLKIAGRFLGLGVSHIINTLDPEAIIIGGGIVHAAKIIIPTIREIINRRVLSDKAKKTPILVSHLQEHLYPIGAATLILERCFQLPTVLQPSLFTS</sequence>
<keyword evidence="3" id="KW-0119">Carbohydrate metabolism</keyword>
<dbReference type="RefSeq" id="WP_269881766.1">
    <property type="nucleotide sequence ID" value="NZ_JAQAGZ010000007.1"/>
</dbReference>
<dbReference type="Pfam" id="PF00480">
    <property type="entry name" value="ROK"/>
    <property type="match status" value="1"/>
</dbReference>
<evidence type="ECO:0000256" key="3">
    <source>
        <dbReference type="ARBA" id="ARBA00022629"/>
    </source>
</evidence>
<dbReference type="PANTHER" id="PTHR18964:SF149">
    <property type="entry name" value="BIFUNCTIONAL UDP-N-ACETYLGLUCOSAMINE 2-EPIMERASE_N-ACETYLMANNOSAMINE KINASE"/>
    <property type="match status" value="1"/>
</dbReference>
<evidence type="ECO:0000313" key="5">
    <source>
        <dbReference type="EMBL" id="MCZ8513275.1"/>
    </source>
</evidence>
<name>A0ABT4Q8U7_9BACL</name>
<proteinExistence type="inferred from homology"/>
<gene>
    <name evidence="5" type="ORF">O9H85_12740</name>
</gene>
<dbReference type="Gene3D" id="3.30.420.40">
    <property type="match status" value="2"/>
</dbReference>
<dbReference type="PANTHER" id="PTHR18964">
    <property type="entry name" value="ROK (REPRESSOR, ORF, KINASE) FAMILY"/>
    <property type="match status" value="1"/>
</dbReference>
<dbReference type="InterPro" id="IPR000600">
    <property type="entry name" value="ROK"/>
</dbReference>
<dbReference type="SUPFAM" id="SSF53067">
    <property type="entry name" value="Actin-like ATPase domain"/>
    <property type="match status" value="1"/>
</dbReference>
<dbReference type="Pfam" id="PF01047">
    <property type="entry name" value="MarR"/>
    <property type="match status" value="1"/>
</dbReference>
<keyword evidence="6" id="KW-1185">Reference proteome</keyword>
<dbReference type="Gene3D" id="1.10.10.10">
    <property type="entry name" value="Winged helix-like DNA-binding domain superfamily/Winged helix DNA-binding domain"/>
    <property type="match status" value="1"/>
</dbReference>
<dbReference type="EMBL" id="JAQAGZ010000007">
    <property type="protein sequence ID" value="MCZ8513275.1"/>
    <property type="molecule type" value="Genomic_DNA"/>
</dbReference>
<dbReference type="InterPro" id="IPR000835">
    <property type="entry name" value="HTH_MarR-typ"/>
</dbReference>